<name>A0ACC0WTB7_9STRA</name>
<sequence>MPFTGTNVVVNESLKEREEKASAYSFEFGMAERMCHKDALARDRKWAVTPSFIAGPFTTIKVDTFLLQSVDARTEKVMKRYELMAEGTNNTQDLF</sequence>
<evidence type="ECO:0000313" key="1">
    <source>
        <dbReference type="EMBL" id="KAI9921275.1"/>
    </source>
</evidence>
<dbReference type="EMBL" id="CM047580">
    <property type="protein sequence ID" value="KAI9921275.1"/>
    <property type="molecule type" value="Genomic_DNA"/>
</dbReference>
<comment type="caution">
    <text evidence="1">The sequence shown here is derived from an EMBL/GenBank/DDBJ whole genome shotgun (WGS) entry which is preliminary data.</text>
</comment>
<gene>
    <name evidence="1" type="ORF">PsorP6_000692</name>
</gene>
<organism evidence="1 2">
    <name type="scientific">Peronosclerospora sorghi</name>
    <dbReference type="NCBI Taxonomy" id="230839"/>
    <lineage>
        <taxon>Eukaryota</taxon>
        <taxon>Sar</taxon>
        <taxon>Stramenopiles</taxon>
        <taxon>Oomycota</taxon>
        <taxon>Peronosporomycetes</taxon>
        <taxon>Peronosporales</taxon>
        <taxon>Peronosporaceae</taxon>
        <taxon>Peronosclerospora</taxon>
    </lineage>
</organism>
<keyword evidence="2" id="KW-1185">Reference proteome</keyword>
<reference evidence="1 2" key="1">
    <citation type="journal article" date="2022" name="bioRxiv">
        <title>The genome of the oomycete Peronosclerospora sorghi, a cosmopolitan pathogen of maize and sorghum, is inflated with dispersed pseudogenes.</title>
        <authorList>
            <person name="Fletcher K."/>
            <person name="Martin F."/>
            <person name="Isakeit T."/>
            <person name="Cavanaugh K."/>
            <person name="Magill C."/>
            <person name="Michelmore R."/>
        </authorList>
    </citation>
    <scope>NUCLEOTIDE SEQUENCE [LARGE SCALE GENOMIC DNA]</scope>
    <source>
        <strain evidence="1">P6</strain>
    </source>
</reference>
<accession>A0ACC0WTB7</accession>
<evidence type="ECO:0000313" key="2">
    <source>
        <dbReference type="Proteomes" id="UP001163321"/>
    </source>
</evidence>
<protein>
    <submittedName>
        <fullName evidence="1">Uncharacterized protein</fullName>
    </submittedName>
</protein>
<dbReference type="Proteomes" id="UP001163321">
    <property type="component" value="Chromosome 1"/>
</dbReference>
<proteinExistence type="predicted"/>